<keyword evidence="3" id="KW-1185">Reference proteome</keyword>
<evidence type="ECO:0000313" key="2">
    <source>
        <dbReference type="EMBL" id="OKL57494.1"/>
    </source>
</evidence>
<dbReference type="GeneID" id="31006648"/>
<evidence type="ECO:0000259" key="1">
    <source>
        <dbReference type="Pfam" id="PF24969"/>
    </source>
</evidence>
<dbReference type="Pfam" id="PF24969">
    <property type="entry name" value="LRR_15"/>
    <property type="match status" value="1"/>
</dbReference>
<proteinExistence type="predicted"/>
<dbReference type="InterPro" id="IPR056867">
    <property type="entry name" value="LRR_15"/>
</dbReference>
<name>A0A225AH66_TALAT</name>
<gene>
    <name evidence="2" type="ORF">UA08_06892</name>
</gene>
<dbReference type="SUPFAM" id="SSF52047">
    <property type="entry name" value="RNI-like"/>
    <property type="match status" value="1"/>
</dbReference>
<dbReference type="STRING" id="1441469.A0A225AH66"/>
<sequence length="377" mass="42799">MQLNPKIGPAIRHLGLDGWSCDQSPEDSNIYEPALFKNVVQQASHSPEEAEEWEKDLREGNEDAWLGLIILSLRNVRELNASPPRSTKYFRRMLSRAALCEKPFDSCPGSLQRLEDVLIYSAELKDYTVYFESLPFFHFPEMRKISLESVVEDHWSDPDNHPAQRPAMGTSPIEEIKASRDCNGSNGFSDFITSCANLKRFEYQHSNLAVWGQSYIDFRAPALYKPLLTQKHSLEVLHLNDKGEYIPSGFNDGLKLHHSCLGSLAAFNNLKELRIRLRNLLDFDSSVSLSLKDSLPSSLESLTLANCRDKYFPVVIENLQEMLFQIRFPCLKKVEIQPFFVTLAEPSAIQTMPFPPSKGLAQPKEIPPSTYECKSGL</sequence>
<protein>
    <recommendedName>
        <fullName evidence="1">Leucine-rich repeat domain-containing protein</fullName>
    </recommendedName>
</protein>
<organism evidence="2 3">
    <name type="scientific">Talaromyces atroroseus</name>
    <dbReference type="NCBI Taxonomy" id="1441469"/>
    <lineage>
        <taxon>Eukaryota</taxon>
        <taxon>Fungi</taxon>
        <taxon>Dikarya</taxon>
        <taxon>Ascomycota</taxon>
        <taxon>Pezizomycotina</taxon>
        <taxon>Eurotiomycetes</taxon>
        <taxon>Eurotiomycetidae</taxon>
        <taxon>Eurotiales</taxon>
        <taxon>Trichocomaceae</taxon>
        <taxon>Talaromyces</taxon>
        <taxon>Talaromyces sect. Trachyspermi</taxon>
    </lineage>
</organism>
<dbReference type="RefSeq" id="XP_020117615.1">
    <property type="nucleotide sequence ID" value="XM_020261913.1"/>
</dbReference>
<accession>A0A225AH66</accession>
<dbReference type="AlphaFoldDB" id="A0A225AH66"/>
<reference evidence="2 3" key="1">
    <citation type="submission" date="2015-06" db="EMBL/GenBank/DDBJ databases">
        <title>Talaromyces atroroseus IBT 11181 draft genome.</title>
        <authorList>
            <person name="Rasmussen K.B."/>
            <person name="Rasmussen S."/>
            <person name="Petersen B."/>
            <person name="Sicheritz-Ponten T."/>
            <person name="Mortensen U.H."/>
            <person name="Thrane U."/>
        </authorList>
    </citation>
    <scope>NUCLEOTIDE SEQUENCE [LARGE SCALE GENOMIC DNA]</scope>
    <source>
        <strain evidence="2 3">IBT 11181</strain>
    </source>
</reference>
<comment type="caution">
    <text evidence="2">The sequence shown here is derived from an EMBL/GenBank/DDBJ whole genome shotgun (WGS) entry which is preliminary data.</text>
</comment>
<evidence type="ECO:0000313" key="3">
    <source>
        <dbReference type="Proteomes" id="UP000214365"/>
    </source>
</evidence>
<dbReference type="OrthoDB" id="5130616at2759"/>
<feature type="domain" description="Leucine-rich repeat" evidence="1">
    <location>
        <begin position="31"/>
        <end position="336"/>
    </location>
</feature>
<dbReference type="EMBL" id="LFMY01000011">
    <property type="protein sequence ID" value="OKL57494.1"/>
    <property type="molecule type" value="Genomic_DNA"/>
</dbReference>
<dbReference type="Proteomes" id="UP000214365">
    <property type="component" value="Unassembled WGS sequence"/>
</dbReference>